<dbReference type="EMBL" id="CAAALY010283185">
    <property type="protein sequence ID" value="VEL43605.1"/>
    <property type="molecule type" value="Genomic_DNA"/>
</dbReference>
<feature type="transmembrane region" description="Helical" evidence="1">
    <location>
        <begin position="27"/>
        <end position="51"/>
    </location>
</feature>
<accession>A0A3S5CVQ7</accession>
<keyword evidence="1" id="KW-0472">Membrane</keyword>
<sequence length="160" mass="17880">MTGILCAITAYIVYAVFSCCRRGKRGWGVVLVDVLCVLFSVVFLLTGLSLAESQIEIIHDHGDSMLTKLLLDNQLILQSDVDKALIGSEDPKDYQQSAQTAEFNLTTLSPRFSFYLLIIGDFLLLLSFLCKLVYLVKLCEKAEAARKQLRKAEKVAEQDI</sequence>
<dbReference type="AlphaFoldDB" id="A0A3S5CVQ7"/>
<gene>
    <name evidence="2" type="ORF">PXEA_LOCUS37045</name>
</gene>
<evidence type="ECO:0000313" key="2">
    <source>
        <dbReference type="EMBL" id="VEL43605.1"/>
    </source>
</evidence>
<evidence type="ECO:0000313" key="3">
    <source>
        <dbReference type="Proteomes" id="UP000784294"/>
    </source>
</evidence>
<proteinExistence type="predicted"/>
<name>A0A3S5CVQ7_9PLAT</name>
<feature type="transmembrane region" description="Helical" evidence="1">
    <location>
        <begin position="112"/>
        <end position="136"/>
    </location>
</feature>
<dbReference type="OrthoDB" id="6256092at2759"/>
<dbReference type="Proteomes" id="UP000784294">
    <property type="component" value="Unassembled WGS sequence"/>
</dbReference>
<evidence type="ECO:0000256" key="1">
    <source>
        <dbReference type="SAM" id="Phobius"/>
    </source>
</evidence>
<organism evidence="2 3">
    <name type="scientific">Protopolystoma xenopodis</name>
    <dbReference type="NCBI Taxonomy" id="117903"/>
    <lineage>
        <taxon>Eukaryota</taxon>
        <taxon>Metazoa</taxon>
        <taxon>Spiralia</taxon>
        <taxon>Lophotrochozoa</taxon>
        <taxon>Platyhelminthes</taxon>
        <taxon>Monogenea</taxon>
        <taxon>Polyopisthocotylea</taxon>
        <taxon>Polystomatidea</taxon>
        <taxon>Polystomatidae</taxon>
        <taxon>Protopolystoma</taxon>
    </lineage>
</organism>
<reference evidence="2" key="1">
    <citation type="submission" date="2018-11" db="EMBL/GenBank/DDBJ databases">
        <authorList>
            <consortium name="Pathogen Informatics"/>
        </authorList>
    </citation>
    <scope>NUCLEOTIDE SEQUENCE</scope>
</reference>
<keyword evidence="3" id="KW-1185">Reference proteome</keyword>
<keyword evidence="1" id="KW-1133">Transmembrane helix</keyword>
<comment type="caution">
    <text evidence="2">The sequence shown here is derived from an EMBL/GenBank/DDBJ whole genome shotgun (WGS) entry which is preliminary data.</text>
</comment>
<protein>
    <submittedName>
        <fullName evidence="2">Uncharacterized protein</fullName>
    </submittedName>
</protein>
<keyword evidence="1" id="KW-0812">Transmembrane</keyword>